<dbReference type="OrthoDB" id="5513479at2"/>
<protein>
    <submittedName>
        <fullName evidence="1">Uncharacterized protein</fullName>
    </submittedName>
</protein>
<reference evidence="1 2" key="1">
    <citation type="submission" date="2013-05" db="EMBL/GenBank/DDBJ databases">
        <title>Genome assembly of Chondromyces apiculatus DSM 436.</title>
        <authorList>
            <person name="Sharma G."/>
            <person name="Khatri I."/>
            <person name="Kaur C."/>
            <person name="Mayilraj S."/>
            <person name="Subramanian S."/>
        </authorList>
    </citation>
    <scope>NUCLEOTIDE SEQUENCE [LARGE SCALE GENOMIC DNA]</scope>
    <source>
        <strain evidence="1 2">DSM 436</strain>
    </source>
</reference>
<evidence type="ECO:0000313" key="2">
    <source>
        <dbReference type="Proteomes" id="UP000019678"/>
    </source>
</evidence>
<dbReference type="eggNOG" id="ENOG5032TNF">
    <property type="taxonomic scope" value="Bacteria"/>
</dbReference>
<gene>
    <name evidence="1" type="ORF">CAP_6510</name>
</gene>
<name>A0A017T1P7_9BACT</name>
<proteinExistence type="predicted"/>
<organism evidence="1 2">
    <name type="scientific">Chondromyces apiculatus DSM 436</name>
    <dbReference type="NCBI Taxonomy" id="1192034"/>
    <lineage>
        <taxon>Bacteria</taxon>
        <taxon>Pseudomonadati</taxon>
        <taxon>Myxococcota</taxon>
        <taxon>Polyangia</taxon>
        <taxon>Polyangiales</taxon>
        <taxon>Polyangiaceae</taxon>
        <taxon>Chondromyces</taxon>
    </lineage>
</organism>
<dbReference type="EMBL" id="ASRX01000055">
    <property type="protein sequence ID" value="EYF02775.1"/>
    <property type="molecule type" value="Genomic_DNA"/>
</dbReference>
<accession>A0A017T1P7</accession>
<dbReference type="AlphaFoldDB" id="A0A017T1P7"/>
<comment type="caution">
    <text evidence="1">The sequence shown here is derived from an EMBL/GenBank/DDBJ whole genome shotgun (WGS) entry which is preliminary data.</text>
</comment>
<sequence>MTVRLTRAVAGGSVVSFGLPLPRGAVRDAEEMLVLAGGEPVAATIRETLAFHDAAGGKEGTRAVVIQFPAALMTGETLDVEVRWAGGNGDAGGEIVPFGSDEVSAASTATARTATRTIAQQGGSYALVEGTAEELPLFTSREPRVLATFPEGYVARTGLLGPQVAAAEVQQGLGFFSKALGDFTSSAMYRESYALNPDPESVMDPIEDYSAWLYDRCATFLTAYSHLGDAEVLRHGYQNCSYYAGKIALSGENRGIFTGKPDPDTKYSHLRGLYAYYALTGDEAAFEAGQAIAEMWRDDPLFVVPYREGHARGIDKLWTERLLGTSMEGLYYGHQLTGEVSFRDALGEMVDTAYRHVTGDAGALGEVNPGASFPPQSCFVHSGEQHADAMANDPWCSPWMSAMLIEPLLAWEEQTGDERVGTIFIHLTRFLRDVGTSYFTNDLLNDSFLSPSVCDDPSAGENRRRLVPLYGAGIRPDGSRATFGEWDDWQHCADATAITAAGLRALKQAGIYEEGAVGPFASEGEALLAMHHELAACAERGFENATRERRDPANWTSAELAAGAGDPAGFIAQNRIGFPSHVNMPQRRYSWWFNYALLQHKLLAQAGIEVPEIVQGAVQPAGCP</sequence>
<evidence type="ECO:0000313" key="1">
    <source>
        <dbReference type="EMBL" id="EYF02775.1"/>
    </source>
</evidence>
<keyword evidence="2" id="KW-1185">Reference proteome</keyword>
<dbReference type="Proteomes" id="UP000019678">
    <property type="component" value="Unassembled WGS sequence"/>
</dbReference>